<evidence type="ECO:0000313" key="2">
    <source>
        <dbReference type="Proteomes" id="UP000265750"/>
    </source>
</evidence>
<gene>
    <name evidence="1" type="ORF">D3218_07070</name>
</gene>
<dbReference type="RefSeq" id="WP_119539193.1">
    <property type="nucleotide sequence ID" value="NZ_QYRN01000003.1"/>
</dbReference>
<name>A0A3A1WPK2_9HYPH</name>
<dbReference type="PANTHER" id="PTHR28055">
    <property type="entry name" value="ALTERED INHERITANCE OF MITOCHONDRIA PROTEIN 41, MITOCHONDRIAL"/>
    <property type="match status" value="1"/>
</dbReference>
<sequence length="149" mass="16280">MRDQIADALQAAIASGDKRRIATLRLVATALKDKEAAFREAGRGRPDAADMVSLLHCMLRHRQAAEEGFRAAGRLEEAEAERACMEMIRELMPAPVPTGEIEAACRQIVSDTGSKGLRDVGRCMSALKDRYQDKLNLIEAGVVMRGLLS</sequence>
<dbReference type="PANTHER" id="PTHR28055:SF1">
    <property type="entry name" value="ALTERED INHERITANCE OF MITOCHONDRIA PROTEIN 41, MITOCHONDRIAL"/>
    <property type="match status" value="1"/>
</dbReference>
<proteinExistence type="predicted"/>
<accession>A0A3A1WPK2</accession>
<dbReference type="OrthoDB" id="9788127at2"/>
<protein>
    <submittedName>
        <fullName evidence="1">GatB/YqeY domain-containing protein</fullName>
    </submittedName>
</protein>
<dbReference type="GO" id="GO:0016884">
    <property type="term" value="F:carbon-nitrogen ligase activity, with glutamine as amido-N-donor"/>
    <property type="evidence" value="ECO:0007669"/>
    <property type="project" value="InterPro"/>
</dbReference>
<comment type="caution">
    <text evidence="1">The sequence shown here is derived from an EMBL/GenBank/DDBJ whole genome shotgun (WGS) entry which is preliminary data.</text>
</comment>
<dbReference type="AlphaFoldDB" id="A0A3A1WPK2"/>
<evidence type="ECO:0000313" key="1">
    <source>
        <dbReference type="EMBL" id="RIY02056.1"/>
    </source>
</evidence>
<dbReference type="Gene3D" id="1.10.1510.10">
    <property type="entry name" value="Uncharacterised protein YqeY/AIM41 PF09424, N-terminal domain"/>
    <property type="match status" value="1"/>
</dbReference>
<reference evidence="2" key="1">
    <citation type="submission" date="2018-09" db="EMBL/GenBank/DDBJ databases">
        <authorList>
            <person name="Tuo L."/>
        </authorList>
    </citation>
    <scope>NUCLEOTIDE SEQUENCE [LARGE SCALE GENOMIC DNA]</scope>
    <source>
        <strain evidence="2">M2BS4Y-1</strain>
    </source>
</reference>
<dbReference type="SUPFAM" id="SSF89095">
    <property type="entry name" value="GatB/YqeY motif"/>
    <property type="match status" value="1"/>
</dbReference>
<dbReference type="EMBL" id="QYRN01000003">
    <property type="protein sequence ID" value="RIY02056.1"/>
    <property type="molecule type" value="Genomic_DNA"/>
</dbReference>
<dbReference type="Proteomes" id="UP000265750">
    <property type="component" value="Unassembled WGS sequence"/>
</dbReference>
<dbReference type="InterPro" id="IPR042184">
    <property type="entry name" value="YqeY/Aim41_N"/>
</dbReference>
<dbReference type="InterPro" id="IPR003789">
    <property type="entry name" value="Asn/Gln_tRNA_amidoTrase-B-like"/>
</dbReference>
<organism evidence="1 2">
    <name type="scientific">Aureimonas flava</name>
    <dbReference type="NCBI Taxonomy" id="2320271"/>
    <lineage>
        <taxon>Bacteria</taxon>
        <taxon>Pseudomonadati</taxon>
        <taxon>Pseudomonadota</taxon>
        <taxon>Alphaproteobacteria</taxon>
        <taxon>Hyphomicrobiales</taxon>
        <taxon>Aurantimonadaceae</taxon>
        <taxon>Aureimonas</taxon>
    </lineage>
</organism>
<dbReference type="InterPro" id="IPR019004">
    <property type="entry name" value="YqeY/Aim41"/>
</dbReference>
<dbReference type="Pfam" id="PF09424">
    <property type="entry name" value="YqeY"/>
    <property type="match status" value="1"/>
</dbReference>
<keyword evidence="2" id="KW-1185">Reference proteome</keyword>